<feature type="region of interest" description="Disordered" evidence="1">
    <location>
        <begin position="1"/>
        <end position="42"/>
    </location>
</feature>
<protein>
    <submittedName>
        <fullName evidence="2">Uncharacterized protein</fullName>
    </submittedName>
</protein>
<keyword evidence="3" id="KW-1185">Reference proteome</keyword>
<organism evidence="2 3">
    <name type="scientific">Nitratireductor indicus C115</name>
    <dbReference type="NCBI Taxonomy" id="1231190"/>
    <lineage>
        <taxon>Bacteria</taxon>
        <taxon>Pseudomonadati</taxon>
        <taxon>Pseudomonadota</taxon>
        <taxon>Alphaproteobacteria</taxon>
        <taxon>Hyphomicrobiales</taxon>
        <taxon>Phyllobacteriaceae</taxon>
        <taxon>Nitratireductor</taxon>
    </lineage>
</organism>
<dbReference type="EMBL" id="AMSI01000002">
    <property type="protein sequence ID" value="EKF44010.1"/>
    <property type="molecule type" value="Genomic_DNA"/>
</dbReference>
<sequence length="60" mass="7138">MSPGAAWRFQQRRKDAVRRREREAERRMAWSNNPDNPTLSARRRAELAFVNSRVADQPDR</sequence>
<evidence type="ECO:0000313" key="2">
    <source>
        <dbReference type="EMBL" id="EKF44010.1"/>
    </source>
</evidence>
<gene>
    <name evidence="2" type="ORF">NA8A_04340</name>
</gene>
<dbReference type="Proteomes" id="UP000007374">
    <property type="component" value="Unassembled WGS sequence"/>
</dbReference>
<name>K2NXQ2_9HYPH</name>
<accession>K2NXQ2</accession>
<evidence type="ECO:0000313" key="3">
    <source>
        <dbReference type="Proteomes" id="UP000007374"/>
    </source>
</evidence>
<feature type="compositionally biased region" description="Basic and acidic residues" evidence="1">
    <location>
        <begin position="12"/>
        <end position="28"/>
    </location>
</feature>
<dbReference type="AlphaFoldDB" id="K2NXQ2"/>
<evidence type="ECO:0000256" key="1">
    <source>
        <dbReference type="SAM" id="MobiDB-lite"/>
    </source>
</evidence>
<proteinExistence type="predicted"/>
<feature type="compositionally biased region" description="Polar residues" evidence="1">
    <location>
        <begin position="30"/>
        <end position="39"/>
    </location>
</feature>
<reference evidence="2 3" key="1">
    <citation type="journal article" date="2012" name="J. Bacteriol.">
        <title>Genome Sequence of Nitratireductor indicus Type Strain C115.</title>
        <authorList>
            <person name="Lai Q."/>
            <person name="Li G."/>
            <person name="Yu Z."/>
            <person name="Shao Z."/>
        </authorList>
    </citation>
    <scope>NUCLEOTIDE SEQUENCE [LARGE SCALE GENOMIC DNA]</scope>
    <source>
        <strain evidence="2 3">C115</strain>
    </source>
</reference>
<comment type="caution">
    <text evidence="2">The sequence shown here is derived from an EMBL/GenBank/DDBJ whole genome shotgun (WGS) entry which is preliminary data.</text>
</comment>